<dbReference type="OrthoDB" id="1642857at2"/>
<dbReference type="RefSeq" id="WP_004804000.1">
    <property type="nucleotide sequence ID" value="NZ_KB446649.1"/>
</dbReference>
<keyword evidence="1" id="KW-0732">Signal</keyword>
<feature type="signal peptide" evidence="1">
    <location>
        <begin position="1"/>
        <end position="29"/>
    </location>
</feature>
<sequence length="1114" mass="125174">MKKRWFRMLLAAIFVFSALFQSFSMLVNAQGLDDEVCGKITENNTYEKTKYYKKNPLGIIGGFHLVGFNSVETKVHTNGNILTDTLKYRSNFGTNGLDEVSYIRKLDNSSDGFKSTSKNESTLVVGTEINVGTTDHGNAWTLNGRKVDFPNRANNPKGILQDGTKKFIDIEKERQKAISINKKLSKYENMNTTGHFNDINQQHISILEPDGINVYHLDPNKNYDGYDVDATNFVKGKNGSLIINVDLKGKSSFTMPGSRIKYTNGDVAPIAEVTEWQDGNVIWNFYDSSKSDGLYTGEIKNTRAVTGIILAPAAKVDLKANFNGTVIAKDIIVSAESHRTDFTGKTLEPNKISIKINKRWVGQEKEYVIVKLLADGKDTKKTARLDKASQWKAEFKDLPRRDKNDGHEIVYSIEEVKIDGYESKITGTVEIGFTITNTEKKEKTSVSGKKIWKDENNQDGIRPKEIEVVLYANGHAIQNQTVEPDNEGNWNYKFDDLDKYDSAGNLIHYTVEENPVTGYKAIYDGFNITNEHKPETINISGSKKWIDDNDKEKKRPDEIKIGLYKGNKKIRETKATKTNNWEFKFENLPKKEKGKEIEYTIKEEPVAGYASSIQKVSKNVYEIVNTITGKVSIPVTKTWIGPKGTKAVVKLFANGVEKQKVELNKGNNWSYIFENLDRHDSDGKQIVYTLKEDPIQNYDSNISGDAESGFKVKNTNIEKISIPVTKTWIGPKGTSATVKLLADGKEKDKAVLTQADGWKHTFSNLPKYDDKDGHEIVYTISEVKVDGYSTGIAGTAKDGFTITNTITGKVSIPVTKTWIGPKGTSATVRLYADDKEVESVVLNKDNGWKHTFMNLEKYKNGQEIKYTIKEDPIENYKSEISGDATKGFIVKNTNTEKVSVKGTKTWDDANNQDGKRPTQITVNLLKNGTKFKSVTVKADPTGNWKYEFTNLDKYENGQEIKYTVEEEKVEGYETKVEGYNIKNSYTPEKTSISVTKTWDDANDQDGKRPTTIKVQLYADGVKSGPEVELSKDNGWTYTWNGLDKNKDGKPIKYTVDEVSALPSGYIKAVDDSDPNKVVITNSRQVEKINICGKKTWDDNNNQDGKRPTQITVNL</sequence>
<feature type="non-terminal residue" evidence="4">
    <location>
        <position position="1114"/>
    </location>
</feature>
<feature type="domain" description="CNA-B" evidence="2">
    <location>
        <begin position="539"/>
        <end position="626"/>
    </location>
</feature>
<dbReference type="Proteomes" id="UP000011758">
    <property type="component" value="Unassembled WGS sequence"/>
</dbReference>
<feature type="domain" description="CNA-B" evidence="2">
    <location>
        <begin position="633"/>
        <end position="715"/>
    </location>
</feature>
<dbReference type="InterPro" id="IPR026588">
    <property type="entry name" value="Choice_anch_A"/>
</dbReference>
<dbReference type="EMBL" id="AGEJ01000025">
    <property type="protein sequence ID" value="EMD15999.1"/>
    <property type="molecule type" value="Genomic_DNA"/>
</dbReference>
<feature type="domain" description="CNA-B" evidence="2">
    <location>
        <begin position="900"/>
        <end position="983"/>
    </location>
</feature>
<evidence type="ECO:0000313" key="4">
    <source>
        <dbReference type="EMBL" id="EMD15999.1"/>
    </source>
</evidence>
<comment type="caution">
    <text evidence="4">The sequence shown here is derived from an EMBL/GenBank/DDBJ whole genome shotgun (WGS) entry which is preliminary data.</text>
</comment>
<feature type="domain" description="CNA-B" evidence="2">
    <location>
        <begin position="722"/>
        <end position="805"/>
    </location>
</feature>
<dbReference type="AlphaFoldDB" id="M2PKB2"/>
<dbReference type="Pfam" id="PF05738">
    <property type="entry name" value="Cna_B"/>
    <property type="match status" value="9"/>
</dbReference>
<feature type="domain" description="CNA-B" evidence="2">
    <location>
        <begin position="355"/>
        <end position="438"/>
    </location>
</feature>
<organism evidence="4 5">
    <name type="scientific">Eggerthia catenaformis OT 569 = DSM 20559</name>
    <dbReference type="NCBI Taxonomy" id="999415"/>
    <lineage>
        <taxon>Bacteria</taxon>
        <taxon>Bacillati</taxon>
        <taxon>Bacillota</taxon>
        <taxon>Erysipelotrichia</taxon>
        <taxon>Erysipelotrichales</taxon>
        <taxon>Coprobacillaceae</taxon>
        <taxon>Eggerthia</taxon>
    </lineage>
</organism>
<dbReference type="CDD" id="cd00222">
    <property type="entry name" value="CollagenBindB"/>
    <property type="match status" value="8"/>
</dbReference>
<dbReference type="InterPro" id="IPR008454">
    <property type="entry name" value="Collagen-bd_Cna-like_B-typ_dom"/>
</dbReference>
<name>M2PKB2_9FIRM</name>
<evidence type="ECO:0000256" key="1">
    <source>
        <dbReference type="SAM" id="SignalP"/>
    </source>
</evidence>
<feature type="domain" description="CNA-B" evidence="2">
    <location>
        <begin position="1091"/>
        <end position="1114"/>
    </location>
</feature>
<accession>M2PKB2</accession>
<feature type="domain" description="CNA-B" evidence="2">
    <location>
        <begin position="992"/>
        <end position="1081"/>
    </location>
</feature>
<proteinExistence type="predicted"/>
<protein>
    <recommendedName>
        <fullName evidence="6">Collagen adhesin</fullName>
    </recommendedName>
</protein>
<feature type="domain" description="Choice-of-anchor A" evidence="3">
    <location>
        <begin position="56"/>
        <end position="338"/>
    </location>
</feature>
<dbReference type="SUPFAM" id="SSF49478">
    <property type="entry name" value="Cna protein B-type domain"/>
    <property type="match status" value="9"/>
</dbReference>
<evidence type="ECO:0000259" key="2">
    <source>
        <dbReference type="Pfam" id="PF05738"/>
    </source>
</evidence>
<dbReference type="eggNOG" id="COG4932">
    <property type="taxonomic scope" value="Bacteria"/>
</dbReference>
<evidence type="ECO:0000313" key="5">
    <source>
        <dbReference type="Proteomes" id="UP000011758"/>
    </source>
</evidence>
<feature type="chain" id="PRO_5004022556" description="Collagen adhesin" evidence="1">
    <location>
        <begin position="30"/>
        <end position="1114"/>
    </location>
</feature>
<reference evidence="4 5" key="1">
    <citation type="submission" date="2013-02" db="EMBL/GenBank/DDBJ databases">
        <title>The Genome Sequence of Lactobacillus catenaformis F0143.</title>
        <authorList>
            <consortium name="The Broad Institute Genome Sequencing Platform"/>
            <person name="Earl A."/>
            <person name="Ward D."/>
            <person name="Feldgarden M."/>
            <person name="Gevers D."/>
            <person name="Izard J."/>
            <person name="Blanton J.M."/>
            <person name="Mathney J."/>
            <person name="Dewhirst F.E."/>
            <person name="Young S.K."/>
            <person name="Zeng Q."/>
            <person name="Gargeya S."/>
            <person name="Fitzgerald M."/>
            <person name="Haas B."/>
            <person name="Abouelleil A."/>
            <person name="Alvarado L."/>
            <person name="Arachchi H.M."/>
            <person name="Berlin A."/>
            <person name="Chapman S.B."/>
            <person name="Gearin G."/>
            <person name="Goldberg J."/>
            <person name="Griggs A."/>
            <person name="Gujja S."/>
            <person name="Hansen M."/>
            <person name="Heiman D."/>
            <person name="Howarth C."/>
            <person name="Larimer J."/>
            <person name="Lui A."/>
            <person name="MacDonald P.J.P."/>
            <person name="McCowen C."/>
            <person name="Montmayeur A."/>
            <person name="Murphy C."/>
            <person name="Neiman D."/>
            <person name="Pearson M."/>
            <person name="Priest M."/>
            <person name="Roberts A."/>
            <person name="Saif S."/>
            <person name="Shea T."/>
            <person name="Sisk P."/>
            <person name="Stolte C."/>
            <person name="Sykes S."/>
            <person name="Wortman J."/>
            <person name="Nusbaum C."/>
            <person name="Birren B."/>
        </authorList>
    </citation>
    <scope>NUCLEOTIDE SEQUENCE [LARGE SCALE GENOMIC DNA]</scope>
    <source>
        <strain evidence="4 5">OT 569</strain>
    </source>
</reference>
<feature type="domain" description="CNA-B" evidence="2">
    <location>
        <begin position="446"/>
        <end position="530"/>
    </location>
</feature>
<keyword evidence="5" id="KW-1185">Reference proteome</keyword>
<dbReference type="STRING" id="999415.HMPREF9943_01671"/>
<feature type="domain" description="CNA-B" evidence="2">
    <location>
        <begin position="812"/>
        <end position="893"/>
    </location>
</feature>
<dbReference type="Gene3D" id="2.60.40.1140">
    <property type="entry name" value="Collagen-binding surface protein Cna, B-type domain"/>
    <property type="match status" value="9"/>
</dbReference>
<dbReference type="Pfam" id="PF20597">
    <property type="entry name" value="pAdhesive_15"/>
    <property type="match status" value="1"/>
</dbReference>
<evidence type="ECO:0000259" key="3">
    <source>
        <dbReference type="Pfam" id="PF20597"/>
    </source>
</evidence>
<gene>
    <name evidence="4" type="ORF">HMPREF9943_01671</name>
</gene>
<evidence type="ECO:0008006" key="6">
    <source>
        <dbReference type="Google" id="ProtNLM"/>
    </source>
</evidence>